<dbReference type="EMBL" id="JACHLA010000032">
    <property type="protein sequence ID" value="MBB6364830.1"/>
    <property type="molecule type" value="Genomic_DNA"/>
</dbReference>
<dbReference type="RefSeq" id="WP_184413786.1">
    <property type="nucleotide sequence ID" value="NZ_JACHLA010000032.1"/>
</dbReference>
<dbReference type="AlphaFoldDB" id="A0AAW3VKM9"/>
<evidence type="ECO:0000313" key="2">
    <source>
        <dbReference type="Proteomes" id="UP000548425"/>
    </source>
</evidence>
<sequence length="134" mass="15438">MFVTDQNEMSNDNRVTIRLSKEQYFLYEMRAAAKGMRVSTYVKSLLDECESSSSNQLAELLRLFKSLDEKTSLITEVLMAQKDEKPAHTESGAVDNLSLEMLLMLRAIAKPEQLKMAHARMREKDFPILNLQDY</sequence>
<name>A0AAW3VKM9_ACILW</name>
<reference evidence="1 2" key="1">
    <citation type="submission" date="2020-08" db="EMBL/GenBank/DDBJ databases">
        <title>Functional genomics of gut bacteria from endangered species of beetles.</title>
        <authorList>
            <person name="Carlos-Shanley C."/>
        </authorList>
    </citation>
    <scope>NUCLEOTIDE SEQUENCE [LARGE SCALE GENOMIC DNA]</scope>
    <source>
        <strain evidence="1 2">S00127</strain>
    </source>
</reference>
<proteinExistence type="predicted"/>
<accession>A0AAW3VKM9</accession>
<dbReference type="Proteomes" id="UP000548425">
    <property type="component" value="Unassembled WGS sequence"/>
</dbReference>
<evidence type="ECO:0000313" key="1">
    <source>
        <dbReference type="EMBL" id="MBB6364830.1"/>
    </source>
</evidence>
<organism evidence="1 2">
    <name type="scientific">Acinetobacter lwoffii</name>
    <dbReference type="NCBI Taxonomy" id="28090"/>
    <lineage>
        <taxon>Bacteria</taxon>
        <taxon>Pseudomonadati</taxon>
        <taxon>Pseudomonadota</taxon>
        <taxon>Gammaproteobacteria</taxon>
        <taxon>Moraxellales</taxon>
        <taxon>Moraxellaceae</taxon>
        <taxon>Acinetobacter</taxon>
    </lineage>
</organism>
<gene>
    <name evidence="1" type="ORF">HNP34_002986</name>
</gene>
<protein>
    <submittedName>
        <fullName evidence="1">Uncharacterized protein</fullName>
    </submittedName>
</protein>
<comment type="caution">
    <text evidence="1">The sequence shown here is derived from an EMBL/GenBank/DDBJ whole genome shotgun (WGS) entry which is preliminary data.</text>
</comment>